<protein>
    <submittedName>
        <fullName evidence="2">Carboxymuconolactone decarboxylase family protein</fullName>
    </submittedName>
</protein>
<dbReference type="EMBL" id="JBBHLI010000013">
    <property type="protein sequence ID" value="MEK9502667.1"/>
    <property type="molecule type" value="Genomic_DNA"/>
</dbReference>
<feature type="compositionally biased region" description="Polar residues" evidence="1">
    <location>
        <begin position="1"/>
        <end position="13"/>
    </location>
</feature>
<gene>
    <name evidence="2" type="ORF">WI372_16855</name>
</gene>
<organism evidence="2 3">
    <name type="scientific">Gaopeijia maritima</name>
    <dbReference type="NCBI Taxonomy" id="3119007"/>
    <lineage>
        <taxon>Bacteria</taxon>
        <taxon>Pseudomonadati</taxon>
        <taxon>Gemmatimonadota</taxon>
        <taxon>Longimicrobiia</taxon>
        <taxon>Gaopeijiales</taxon>
        <taxon>Gaopeijiaceae</taxon>
        <taxon>Gaopeijia</taxon>
    </lineage>
</organism>
<evidence type="ECO:0000313" key="3">
    <source>
        <dbReference type="Proteomes" id="UP001484239"/>
    </source>
</evidence>
<evidence type="ECO:0000313" key="2">
    <source>
        <dbReference type="EMBL" id="MEK9502667.1"/>
    </source>
</evidence>
<accession>A0ABU9ED59</accession>
<comment type="caution">
    <text evidence="2">The sequence shown here is derived from an EMBL/GenBank/DDBJ whole genome shotgun (WGS) entry which is preliminary data.</text>
</comment>
<keyword evidence="3" id="KW-1185">Reference proteome</keyword>
<dbReference type="PANTHER" id="PTHR35446">
    <property type="entry name" value="SI:CH211-175M2.5"/>
    <property type="match status" value="1"/>
</dbReference>
<name>A0ABU9ED59_9BACT</name>
<dbReference type="Gene3D" id="1.20.1290.10">
    <property type="entry name" value="AhpD-like"/>
    <property type="match status" value="1"/>
</dbReference>
<dbReference type="SUPFAM" id="SSF69118">
    <property type="entry name" value="AhpD-like"/>
    <property type="match status" value="1"/>
</dbReference>
<proteinExistence type="predicted"/>
<sequence>MSTAATEVRTTPTGYALHTAETAPPESAPLIAASEKAFGRLPGLHAVMAEAPGLLEGYQTLHRLVLESSFDDDETTVLWQTINVEHACHYCVPAHTGIAKNMGVSDEISNALRDETPLPTARLEALRTFTLAVVRGRGNVEEGQVQAFLEAGYTRRQILEVVLGVAQKVMSNYTNHLALTPVDRVMQKFAWEK</sequence>
<evidence type="ECO:0000256" key="1">
    <source>
        <dbReference type="SAM" id="MobiDB-lite"/>
    </source>
</evidence>
<reference evidence="2 3" key="1">
    <citation type="submission" date="2024-02" db="EMBL/GenBank/DDBJ databases">
        <title>A novel Gemmatimonadota bacterium.</title>
        <authorList>
            <person name="Du Z.-J."/>
            <person name="Ye Y.-Q."/>
        </authorList>
    </citation>
    <scope>NUCLEOTIDE SEQUENCE [LARGE SCALE GENOMIC DNA]</scope>
    <source>
        <strain evidence="2 3">DH-20</strain>
    </source>
</reference>
<feature type="region of interest" description="Disordered" evidence="1">
    <location>
        <begin position="1"/>
        <end position="22"/>
    </location>
</feature>
<dbReference type="RefSeq" id="WP_405282565.1">
    <property type="nucleotide sequence ID" value="NZ_CP144380.1"/>
</dbReference>
<dbReference type="InterPro" id="IPR029032">
    <property type="entry name" value="AhpD-like"/>
</dbReference>
<dbReference type="PANTHER" id="PTHR35446:SF3">
    <property type="entry name" value="CMD DOMAIN-CONTAINING PROTEIN"/>
    <property type="match status" value="1"/>
</dbReference>
<dbReference type="Proteomes" id="UP001484239">
    <property type="component" value="Unassembled WGS sequence"/>
</dbReference>